<protein>
    <submittedName>
        <fullName evidence="1">Uncharacterized protein</fullName>
    </submittedName>
</protein>
<name>A0AAV4U0J4_9ARAC</name>
<evidence type="ECO:0000313" key="2">
    <source>
        <dbReference type="Proteomes" id="UP001054837"/>
    </source>
</evidence>
<proteinExistence type="predicted"/>
<evidence type="ECO:0000313" key="1">
    <source>
        <dbReference type="EMBL" id="GIY51291.1"/>
    </source>
</evidence>
<keyword evidence="2" id="KW-1185">Reference proteome</keyword>
<organism evidence="1 2">
    <name type="scientific">Caerostris darwini</name>
    <dbReference type="NCBI Taxonomy" id="1538125"/>
    <lineage>
        <taxon>Eukaryota</taxon>
        <taxon>Metazoa</taxon>
        <taxon>Ecdysozoa</taxon>
        <taxon>Arthropoda</taxon>
        <taxon>Chelicerata</taxon>
        <taxon>Arachnida</taxon>
        <taxon>Araneae</taxon>
        <taxon>Araneomorphae</taxon>
        <taxon>Entelegynae</taxon>
        <taxon>Araneoidea</taxon>
        <taxon>Araneidae</taxon>
        <taxon>Caerostris</taxon>
    </lineage>
</organism>
<sequence length="81" mass="9202">MCMNTTDAWLSMRTIWKEWGSVRSGSNESPAIYRLLCQDATRDRGCLSEQNGTSGTVFERRPNENPAIYRLLCQDASRVVT</sequence>
<reference evidence="1 2" key="1">
    <citation type="submission" date="2021-06" db="EMBL/GenBank/DDBJ databases">
        <title>Caerostris darwini draft genome.</title>
        <authorList>
            <person name="Kono N."/>
            <person name="Arakawa K."/>
        </authorList>
    </citation>
    <scope>NUCLEOTIDE SEQUENCE [LARGE SCALE GENOMIC DNA]</scope>
</reference>
<accession>A0AAV4U0J4</accession>
<dbReference type="Proteomes" id="UP001054837">
    <property type="component" value="Unassembled WGS sequence"/>
</dbReference>
<comment type="caution">
    <text evidence="1">The sequence shown here is derived from an EMBL/GenBank/DDBJ whole genome shotgun (WGS) entry which is preliminary data.</text>
</comment>
<gene>
    <name evidence="1" type="ORF">CDAR_69241</name>
</gene>
<dbReference type="EMBL" id="BPLQ01010518">
    <property type="protein sequence ID" value="GIY51291.1"/>
    <property type="molecule type" value="Genomic_DNA"/>
</dbReference>
<dbReference type="AlphaFoldDB" id="A0AAV4U0J4"/>